<proteinExistence type="predicted"/>
<dbReference type="AlphaFoldDB" id="A0A8J5IQQ1"/>
<reference evidence="1" key="1">
    <citation type="submission" date="2021-01" db="EMBL/GenBank/DDBJ databases">
        <title>Phytophthora aleatoria, a newly-described species from Pinus radiata is distinct from Phytophthora cactorum isolates based on comparative genomics.</title>
        <authorList>
            <person name="Mcdougal R."/>
            <person name="Panda P."/>
            <person name="Williams N."/>
            <person name="Studholme D.J."/>
        </authorList>
    </citation>
    <scope>NUCLEOTIDE SEQUENCE</scope>
    <source>
        <strain evidence="1">NZFS 4037</strain>
    </source>
</reference>
<name>A0A8J5IQQ1_9STRA</name>
<gene>
    <name evidence="1" type="ORF">JG688_00010102</name>
</gene>
<keyword evidence="2" id="KW-1185">Reference proteome</keyword>
<organism evidence="1 2">
    <name type="scientific">Phytophthora aleatoria</name>
    <dbReference type="NCBI Taxonomy" id="2496075"/>
    <lineage>
        <taxon>Eukaryota</taxon>
        <taxon>Sar</taxon>
        <taxon>Stramenopiles</taxon>
        <taxon>Oomycota</taxon>
        <taxon>Peronosporomycetes</taxon>
        <taxon>Peronosporales</taxon>
        <taxon>Peronosporaceae</taxon>
        <taxon>Phytophthora</taxon>
    </lineage>
</organism>
<dbReference type="EMBL" id="JAENGY010000615">
    <property type="protein sequence ID" value="KAG6959376.1"/>
    <property type="molecule type" value="Genomic_DNA"/>
</dbReference>
<feature type="non-terminal residue" evidence="1">
    <location>
        <position position="84"/>
    </location>
</feature>
<evidence type="ECO:0000313" key="1">
    <source>
        <dbReference type="EMBL" id="KAG6959376.1"/>
    </source>
</evidence>
<sequence length="84" mass="9127">MRNYAFNRTGDLDKVIFFGGREDGYPYVGKGTDEDSFVIGVGSQALINTAVEYGSASRFTLFHADATIKLSDLGYPVITCGFSD</sequence>
<evidence type="ECO:0000313" key="2">
    <source>
        <dbReference type="Proteomes" id="UP000709295"/>
    </source>
</evidence>
<protein>
    <submittedName>
        <fullName evidence="1">Uncharacterized protein</fullName>
    </submittedName>
</protein>
<accession>A0A8J5IQQ1</accession>
<comment type="caution">
    <text evidence="1">The sequence shown here is derived from an EMBL/GenBank/DDBJ whole genome shotgun (WGS) entry which is preliminary data.</text>
</comment>
<dbReference type="Proteomes" id="UP000709295">
    <property type="component" value="Unassembled WGS sequence"/>
</dbReference>